<organism evidence="3 4">
    <name type="scientific">Legionella cherrii</name>
    <dbReference type="NCBI Taxonomy" id="28084"/>
    <lineage>
        <taxon>Bacteria</taxon>
        <taxon>Pseudomonadati</taxon>
        <taxon>Pseudomonadota</taxon>
        <taxon>Gammaproteobacteria</taxon>
        <taxon>Legionellales</taxon>
        <taxon>Legionellaceae</taxon>
        <taxon>Legionella</taxon>
    </lineage>
</organism>
<dbReference type="Proteomes" id="UP000277577">
    <property type="component" value="Chromosome"/>
</dbReference>
<dbReference type="PROSITE" id="PS50110">
    <property type="entry name" value="RESPONSE_REGULATORY"/>
    <property type="match status" value="1"/>
</dbReference>
<proteinExistence type="predicted"/>
<evidence type="ECO:0000313" key="3">
    <source>
        <dbReference type="EMBL" id="VEB33873.1"/>
    </source>
</evidence>
<evidence type="ECO:0000256" key="1">
    <source>
        <dbReference type="PROSITE-ProRule" id="PRU00169"/>
    </source>
</evidence>
<reference evidence="3 4" key="1">
    <citation type="submission" date="2018-12" db="EMBL/GenBank/DDBJ databases">
        <authorList>
            <consortium name="Pathogen Informatics"/>
        </authorList>
    </citation>
    <scope>NUCLEOTIDE SEQUENCE [LARGE SCALE GENOMIC DNA]</scope>
    <source>
        <strain evidence="3 4">NCTC11976</strain>
    </source>
</reference>
<keyword evidence="1" id="KW-0597">Phosphoprotein</keyword>
<feature type="modified residue" description="4-aspartylphosphate" evidence="1">
    <location>
        <position position="53"/>
    </location>
</feature>
<dbReference type="Pfam" id="PF00072">
    <property type="entry name" value="Response_reg"/>
    <property type="match status" value="1"/>
</dbReference>
<evidence type="ECO:0000313" key="4">
    <source>
        <dbReference type="Proteomes" id="UP000277577"/>
    </source>
</evidence>
<gene>
    <name evidence="3" type="ORF">NCTC11976_00556</name>
</gene>
<name>A0ABY6T2M1_9GAMM</name>
<dbReference type="EMBL" id="LR134173">
    <property type="protein sequence ID" value="VEB33873.1"/>
    <property type="molecule type" value="Genomic_DNA"/>
</dbReference>
<dbReference type="InterPro" id="IPR001789">
    <property type="entry name" value="Sig_transdc_resp-reg_receiver"/>
</dbReference>
<protein>
    <submittedName>
        <fullName evidence="3">Two-component response regulator</fullName>
    </submittedName>
</protein>
<dbReference type="RefSeq" id="WP_277873311.1">
    <property type="nucleotide sequence ID" value="NZ_LR134173.1"/>
</dbReference>
<dbReference type="Gene3D" id="3.40.50.2300">
    <property type="match status" value="1"/>
</dbReference>
<keyword evidence="4" id="KW-1185">Reference proteome</keyword>
<accession>A0ABY6T2M1</accession>
<feature type="domain" description="Response regulatory" evidence="2">
    <location>
        <begin position="2"/>
        <end position="164"/>
    </location>
</feature>
<sequence length="164" mass="18334">MRVLIIEDNAFNAFCLSRLLESVIASVSIDVVSNSQDALSCIDTHVPDLVIIDGELNLIDELSTHGPQLAAVILQKYPHLPIIAWSDSEFMRSAFAKVFIQSNRLVNEYNTWTKTVNPECIQKPGLFILMTQSMKSNPHTLIILVQKDNPIIILIASNPIRSSY</sequence>
<dbReference type="SUPFAM" id="SSF52172">
    <property type="entry name" value="CheY-like"/>
    <property type="match status" value="1"/>
</dbReference>
<evidence type="ECO:0000259" key="2">
    <source>
        <dbReference type="PROSITE" id="PS50110"/>
    </source>
</evidence>
<dbReference type="InterPro" id="IPR011006">
    <property type="entry name" value="CheY-like_superfamily"/>
</dbReference>